<evidence type="ECO:0000256" key="9">
    <source>
        <dbReference type="ARBA" id="ARBA00030320"/>
    </source>
</evidence>
<name>A0A803TW99_ANOCA</name>
<dbReference type="GO" id="GO:0005615">
    <property type="term" value="C:extracellular space"/>
    <property type="evidence" value="ECO:0000318"/>
    <property type="project" value="GO_Central"/>
</dbReference>
<dbReference type="GO" id="GO:0061844">
    <property type="term" value="P:antimicrobial humoral immune response mediated by antimicrobial peptide"/>
    <property type="evidence" value="ECO:0000318"/>
    <property type="project" value="GO_Central"/>
</dbReference>
<dbReference type="FunFam" id="3.10.450.10:FF:000003">
    <property type="entry name" value="Cathelicidin antimicrobial peptide"/>
    <property type="match status" value="1"/>
</dbReference>
<evidence type="ECO:0000313" key="11">
    <source>
        <dbReference type="Proteomes" id="UP000001646"/>
    </source>
</evidence>
<reference evidence="10" key="1">
    <citation type="submission" date="2009-12" db="EMBL/GenBank/DDBJ databases">
        <title>The Genome Sequence of Anolis carolinensis (Green Anole Lizard).</title>
        <authorList>
            <consortium name="The Genome Sequencing Platform"/>
            <person name="Di Palma F."/>
            <person name="Alfoldi J."/>
            <person name="Heiman D."/>
            <person name="Young S."/>
            <person name="Grabherr M."/>
            <person name="Johnson J."/>
            <person name="Lander E.S."/>
            <person name="Lindblad-Toh K."/>
        </authorList>
    </citation>
    <scope>NUCLEOTIDE SEQUENCE [LARGE SCALE GENOMIC DNA]</scope>
    <source>
        <strain evidence="10">JBL SC #1</strain>
    </source>
</reference>
<reference evidence="10" key="2">
    <citation type="submission" date="2025-08" db="UniProtKB">
        <authorList>
            <consortium name="Ensembl"/>
        </authorList>
    </citation>
    <scope>IDENTIFICATION</scope>
</reference>
<dbReference type="InterPro" id="IPR046350">
    <property type="entry name" value="Cystatin_sf"/>
</dbReference>
<evidence type="ECO:0000256" key="5">
    <source>
        <dbReference type="ARBA" id="ARBA00022537"/>
    </source>
</evidence>
<evidence type="ECO:0000313" key="10">
    <source>
        <dbReference type="Ensembl" id="ENSACAP00000039489.1"/>
    </source>
</evidence>
<dbReference type="Proteomes" id="UP000001646">
    <property type="component" value="Unplaced"/>
</dbReference>
<comment type="subcellular location">
    <subcellularLocation>
        <location evidence="2">Secreted</location>
    </subcellularLocation>
    <subcellularLocation>
        <location evidence="1">Target cell membrane</location>
    </subcellularLocation>
</comment>
<dbReference type="OrthoDB" id="9930485at2759"/>
<evidence type="ECO:0000256" key="3">
    <source>
        <dbReference type="ARBA" id="ARBA00005320"/>
    </source>
</evidence>
<comment type="similarity">
    <text evidence="3">Belongs to the cathelicidin family.</text>
</comment>
<dbReference type="KEGG" id="acs:103280242"/>
<dbReference type="GO" id="GO:0050830">
    <property type="term" value="P:defense response to Gram-positive bacterium"/>
    <property type="evidence" value="ECO:0000318"/>
    <property type="project" value="GO_Central"/>
</dbReference>
<keyword evidence="7" id="KW-1015">Disulfide bond</keyword>
<dbReference type="FunCoup" id="A0A803TW99">
    <property type="interactions" value="29"/>
</dbReference>
<keyword evidence="5" id="KW-1052">Target cell membrane</keyword>
<dbReference type="Pfam" id="PF00666">
    <property type="entry name" value="Cathelicidins"/>
    <property type="match status" value="1"/>
</dbReference>
<dbReference type="GO" id="GO:0044218">
    <property type="term" value="C:other organism cell membrane"/>
    <property type="evidence" value="ECO:0007669"/>
    <property type="project" value="UniProtKB-KW"/>
</dbReference>
<evidence type="ECO:0000256" key="7">
    <source>
        <dbReference type="ARBA" id="ARBA00023157"/>
    </source>
</evidence>
<keyword evidence="11" id="KW-1185">Reference proteome</keyword>
<dbReference type="PANTHER" id="PTHR10206">
    <property type="entry name" value="CATHELICIDIN"/>
    <property type="match status" value="1"/>
</dbReference>
<dbReference type="GO" id="GO:0001530">
    <property type="term" value="F:lipopolysaccharide binding"/>
    <property type="evidence" value="ECO:0000318"/>
    <property type="project" value="GO_Central"/>
</dbReference>
<gene>
    <name evidence="10" type="primary">LOC103280242</name>
</gene>
<dbReference type="InterPro" id="IPR001894">
    <property type="entry name" value="Cathelicidin-like"/>
</dbReference>
<dbReference type="AlphaFoldDB" id="A0A803TW99"/>
<dbReference type="Gene3D" id="3.10.450.10">
    <property type="match status" value="1"/>
</dbReference>
<evidence type="ECO:0000256" key="4">
    <source>
        <dbReference type="ARBA" id="ARBA00022525"/>
    </source>
</evidence>
<dbReference type="GeneID" id="103280242"/>
<dbReference type="Ensembl" id="ENSACAT00000046892.1">
    <property type="protein sequence ID" value="ENSACAP00000039489.1"/>
    <property type="gene ID" value="ENSACAG00000006634.4"/>
</dbReference>
<dbReference type="RefSeq" id="XP_008116756.2">
    <property type="nucleotide sequence ID" value="XM_008118549.3"/>
</dbReference>
<keyword evidence="4" id="KW-0964">Secreted</keyword>
<dbReference type="Bgee" id="ENSACAG00000006634">
    <property type="expression patterns" value="Expressed in lung and 1 other cell type or tissue"/>
</dbReference>
<organism evidence="10 11">
    <name type="scientific">Anolis carolinensis</name>
    <name type="common">Green anole</name>
    <name type="synonym">American chameleon</name>
    <dbReference type="NCBI Taxonomy" id="28377"/>
    <lineage>
        <taxon>Eukaryota</taxon>
        <taxon>Metazoa</taxon>
        <taxon>Chordata</taxon>
        <taxon>Craniata</taxon>
        <taxon>Vertebrata</taxon>
        <taxon>Euteleostomi</taxon>
        <taxon>Lepidosauria</taxon>
        <taxon>Squamata</taxon>
        <taxon>Bifurcata</taxon>
        <taxon>Unidentata</taxon>
        <taxon>Episquamata</taxon>
        <taxon>Toxicofera</taxon>
        <taxon>Iguania</taxon>
        <taxon>Dactyloidae</taxon>
        <taxon>Anolis</taxon>
    </lineage>
</organism>
<accession>A0A803TW99</accession>
<dbReference type="InParanoid" id="A0A803TW99"/>
<proteinExistence type="inferred from homology"/>
<evidence type="ECO:0000256" key="2">
    <source>
        <dbReference type="ARBA" id="ARBA00004613"/>
    </source>
</evidence>
<dbReference type="PANTHER" id="PTHR10206:SF0">
    <property type="entry name" value="CATHELICIDIN B1-RELATED"/>
    <property type="match status" value="1"/>
</dbReference>
<dbReference type="GO" id="GO:0045087">
    <property type="term" value="P:innate immune response"/>
    <property type="evidence" value="ECO:0000318"/>
    <property type="project" value="GO_Central"/>
</dbReference>
<dbReference type="SUPFAM" id="SSF54403">
    <property type="entry name" value="Cystatin/monellin"/>
    <property type="match status" value="1"/>
</dbReference>
<sequence length="171" mass="19026">MERSTPEHIRPKRLLLSQRSLAMGRFWGAFLLLLGLAAAAPLSPPKDFPEALAQVVDIYNQGPNVRNAYRLLEAMLLPGLNSSSARLQQMNFTIQETVCPTSEKVMAEECEFKADGLVKDCSGYFSTEQTNSLIVVTCDAAVQDDPQMTRFRGLGHFFKGFGRGFIWGLNH</sequence>
<evidence type="ECO:0000256" key="6">
    <source>
        <dbReference type="ARBA" id="ARBA00023136"/>
    </source>
</evidence>
<keyword evidence="8" id="KW-1053">Target membrane</keyword>
<reference evidence="10" key="3">
    <citation type="submission" date="2025-09" db="UniProtKB">
        <authorList>
            <consortium name="Ensembl"/>
        </authorList>
    </citation>
    <scope>IDENTIFICATION</scope>
</reference>
<evidence type="ECO:0000256" key="8">
    <source>
        <dbReference type="ARBA" id="ARBA00023298"/>
    </source>
</evidence>
<dbReference type="GO" id="GO:0050829">
    <property type="term" value="P:defense response to Gram-negative bacterium"/>
    <property type="evidence" value="ECO:0000318"/>
    <property type="project" value="GO_Central"/>
</dbReference>
<keyword evidence="6" id="KW-0472">Membrane</keyword>
<evidence type="ECO:0000256" key="1">
    <source>
        <dbReference type="ARBA" id="ARBA00004175"/>
    </source>
</evidence>
<protein>
    <recommendedName>
        <fullName evidence="9">Vipericidin</fullName>
    </recommendedName>
</protein>
<dbReference type="GeneTree" id="ENSGT00390000000410"/>